<accession>W9L4L1</accession>
<dbReference type="EMBL" id="JH717896">
    <property type="protein sequence ID" value="EWZ51707.1"/>
    <property type="molecule type" value="Genomic_DNA"/>
</dbReference>
<dbReference type="HOGENOM" id="CLU_132749_0_0_1"/>
<organism evidence="1">
    <name type="scientific">Fusarium oxysporum Fo47</name>
    <dbReference type="NCBI Taxonomy" id="660027"/>
    <lineage>
        <taxon>Eukaryota</taxon>
        <taxon>Fungi</taxon>
        <taxon>Dikarya</taxon>
        <taxon>Ascomycota</taxon>
        <taxon>Pezizomycotina</taxon>
        <taxon>Sordariomycetes</taxon>
        <taxon>Hypocreomycetidae</taxon>
        <taxon>Hypocreales</taxon>
        <taxon>Nectriaceae</taxon>
        <taxon>Fusarium</taxon>
        <taxon>Fusarium oxysporum species complex</taxon>
    </lineage>
</organism>
<evidence type="ECO:0000313" key="1">
    <source>
        <dbReference type="EMBL" id="EWZ51707.1"/>
    </source>
</evidence>
<dbReference type="AlphaFoldDB" id="W9L4L1"/>
<dbReference type="Proteomes" id="UP000030766">
    <property type="component" value="Unassembled WGS sequence"/>
</dbReference>
<gene>
    <name evidence="1" type="ORF">FOZG_01691</name>
</gene>
<sequence length="172" mass="19032">MDALVRTVSCYLKKEMLWIALVTAHTDAPPADGRHPIALRSIVVAVVDEPNHTTAKPEGQDMLRSGFGTAQGQSSPLSRYEAIPDHITFMSGNDLTEPRGRAGMFKQYYEERSSYKIISERCSMYYFNVPGAFDHWTDELSLDRLPTASTDLATGSVMACNPSASTALWTPR</sequence>
<protein>
    <submittedName>
        <fullName evidence="1">Uncharacterized protein</fullName>
    </submittedName>
</protein>
<dbReference type="VEuPathDB" id="FungiDB:FOZG_01691"/>
<reference evidence="1" key="2">
    <citation type="submission" date="2012-06" db="EMBL/GenBank/DDBJ databases">
        <title>Annotation of the Genome Sequence of Fusarium oxysporum Fo47.</title>
        <authorList>
            <consortium name="The Broad Institute Genomics Platform"/>
            <person name="Ma L.-J."/>
            <person name="Corby-Kistler H."/>
            <person name="Broz K."/>
            <person name="Gale L.R."/>
            <person name="Jonkers W."/>
            <person name="O'Donnell K."/>
            <person name="Ploetz R."/>
            <person name="Steinberg C."/>
            <person name="Schwartz D.C."/>
            <person name="VanEtten H."/>
            <person name="Zhou S."/>
            <person name="Young S.K."/>
            <person name="Zeng Q."/>
            <person name="Gargeya S."/>
            <person name="Fitzgerald M."/>
            <person name="Abouelleil A."/>
            <person name="Alvarado L."/>
            <person name="Chapman S.B."/>
            <person name="Gainer-Dewar J."/>
            <person name="Goldberg J."/>
            <person name="Griggs A."/>
            <person name="Gujja S."/>
            <person name="Hansen M."/>
            <person name="Howarth C."/>
            <person name="Imamovic A."/>
            <person name="Ireland A."/>
            <person name="Larimer J."/>
            <person name="McCowan C."/>
            <person name="Murphy C."/>
            <person name="Pearson M."/>
            <person name="Poon T.W."/>
            <person name="Priest M."/>
            <person name="Roberts A."/>
            <person name="Saif S."/>
            <person name="Shea T."/>
            <person name="Sykes S."/>
            <person name="Wortman J."/>
            <person name="Nusbaum C."/>
            <person name="Birren B."/>
        </authorList>
    </citation>
    <scope>NUCLEOTIDE SEQUENCE</scope>
    <source>
        <strain evidence="1">Fo47</strain>
    </source>
</reference>
<reference evidence="1" key="1">
    <citation type="submission" date="2011-06" db="EMBL/GenBank/DDBJ databases">
        <title>The Genome Sequence of Fusarium oxysporum Fo47.</title>
        <authorList>
            <consortium name="The Broad Institute Genome Sequencing Platform"/>
            <person name="Ma L.-J."/>
            <person name="Gale L.R."/>
            <person name="Schwartz D.C."/>
            <person name="Zhou S."/>
            <person name="Corby-Kistler H."/>
            <person name="Young S.K."/>
            <person name="Zeng Q."/>
            <person name="Gargeya S."/>
            <person name="Fitzgerald M."/>
            <person name="Haas B."/>
            <person name="Abouelleil A."/>
            <person name="Alvarado L."/>
            <person name="Arachchi H.M."/>
            <person name="Berlin A."/>
            <person name="Brown A."/>
            <person name="Chapman S.B."/>
            <person name="Chen Z."/>
            <person name="Dunbar C."/>
            <person name="Freedman E."/>
            <person name="Gearin G."/>
            <person name="Gellesch M."/>
            <person name="Goldberg J."/>
            <person name="Griggs A."/>
            <person name="Gujja S."/>
            <person name="Heiman D."/>
            <person name="Howarth C."/>
            <person name="Larson L."/>
            <person name="Lui A."/>
            <person name="MacDonald P.J.P."/>
            <person name="Mehta T."/>
            <person name="Montmayeur A."/>
            <person name="Murphy C."/>
            <person name="Neiman D."/>
            <person name="Pearson M."/>
            <person name="Priest M."/>
            <person name="Roberts A."/>
            <person name="Saif S."/>
            <person name="Shea T."/>
            <person name="Shenoy N."/>
            <person name="Sisk P."/>
            <person name="Stolte C."/>
            <person name="Sykes S."/>
            <person name="Wortman J."/>
            <person name="Nusbaum C."/>
            <person name="Birren B."/>
        </authorList>
    </citation>
    <scope>NUCLEOTIDE SEQUENCE [LARGE SCALE GENOMIC DNA]</scope>
    <source>
        <strain evidence="1">Fo47</strain>
    </source>
</reference>
<proteinExistence type="predicted"/>
<name>W9L4L1_FUSOX</name>